<dbReference type="EMBL" id="PXOH01000006">
    <property type="protein sequence ID" value="PSF37952.1"/>
    <property type="molecule type" value="Genomic_DNA"/>
</dbReference>
<evidence type="ECO:0000256" key="1">
    <source>
        <dbReference type="ARBA" id="ARBA00022549"/>
    </source>
</evidence>
<dbReference type="PANTHER" id="PTHR12697">
    <property type="entry name" value="PBS LYASE HEAT-LIKE PROTEIN"/>
    <property type="match status" value="1"/>
</dbReference>
<comment type="caution">
    <text evidence="3">The sequence shown here is derived from an EMBL/GenBank/DDBJ whole genome shotgun (WGS) entry which is preliminary data.</text>
</comment>
<dbReference type="InterPro" id="IPR011989">
    <property type="entry name" value="ARM-like"/>
</dbReference>
<evidence type="ECO:0000313" key="4">
    <source>
        <dbReference type="Proteomes" id="UP000239001"/>
    </source>
</evidence>
<sequence length="199" mass="21636">MTIDTLFEQLNHPNPYMRKRAMLDLAEVRDETTIPRLMQMLDEADVSHRRSAVVALGVIGVDAVPPVVETLLNSQNTTIKGSCVKALAQISLNHPEVSFPEMGLQGLKQSLNDPDPVVYIASAMALGQIGTPALDILIESLKTTDNLALSIAIINALGSIGDRRGLEVLTELANNETVDEYVRESATSALSRLEFITKQ</sequence>
<dbReference type="AlphaFoldDB" id="A0A2T1LZX4"/>
<dbReference type="Gene3D" id="1.25.10.10">
    <property type="entry name" value="Leucine-rich Repeat Variant"/>
    <property type="match status" value="2"/>
</dbReference>
<keyword evidence="2" id="KW-0605">Phycobilisome</keyword>
<evidence type="ECO:0000256" key="2">
    <source>
        <dbReference type="ARBA" id="ARBA00022738"/>
    </source>
</evidence>
<dbReference type="InterPro" id="IPR004155">
    <property type="entry name" value="PBS_lyase_HEAT"/>
</dbReference>
<dbReference type="Pfam" id="PF13646">
    <property type="entry name" value="HEAT_2"/>
    <property type="match status" value="2"/>
</dbReference>
<organism evidence="3 4">
    <name type="scientific">Aphanothece hegewaldii CCALA 016</name>
    <dbReference type="NCBI Taxonomy" id="2107694"/>
    <lineage>
        <taxon>Bacteria</taxon>
        <taxon>Bacillati</taxon>
        <taxon>Cyanobacteriota</taxon>
        <taxon>Cyanophyceae</taxon>
        <taxon>Oscillatoriophycideae</taxon>
        <taxon>Chroococcales</taxon>
        <taxon>Aphanothecaceae</taxon>
        <taxon>Aphanothece</taxon>
    </lineage>
</organism>
<dbReference type="OrthoDB" id="424041at2"/>
<name>A0A2T1LZX4_9CHRO</name>
<dbReference type="SUPFAM" id="SSF48371">
    <property type="entry name" value="ARM repeat"/>
    <property type="match status" value="1"/>
</dbReference>
<reference evidence="3 4" key="2">
    <citation type="submission" date="2018-03" db="EMBL/GenBank/DDBJ databases">
        <authorList>
            <person name="Keele B.F."/>
        </authorList>
    </citation>
    <scope>NUCLEOTIDE SEQUENCE [LARGE SCALE GENOMIC DNA]</scope>
    <source>
        <strain evidence="3 4">CCALA 016</strain>
    </source>
</reference>
<dbReference type="InterPro" id="IPR016024">
    <property type="entry name" value="ARM-type_fold"/>
</dbReference>
<gene>
    <name evidence="3" type="ORF">C7H19_08235</name>
</gene>
<dbReference type="SMART" id="SM00567">
    <property type="entry name" value="EZ_HEAT"/>
    <property type="match status" value="4"/>
</dbReference>
<accession>A0A2T1LZX4</accession>
<reference evidence="3 4" key="1">
    <citation type="submission" date="2018-03" db="EMBL/GenBank/DDBJ databases">
        <title>The ancient ancestry and fast evolution of plastids.</title>
        <authorList>
            <person name="Moore K.R."/>
            <person name="Magnabosco C."/>
            <person name="Momper L."/>
            <person name="Gold D.A."/>
            <person name="Bosak T."/>
            <person name="Fournier G.P."/>
        </authorList>
    </citation>
    <scope>NUCLEOTIDE SEQUENCE [LARGE SCALE GENOMIC DNA]</scope>
    <source>
        <strain evidence="3 4">CCALA 016</strain>
    </source>
</reference>
<dbReference type="RefSeq" id="WP_106456392.1">
    <property type="nucleotide sequence ID" value="NZ_PXOH01000006.1"/>
</dbReference>
<dbReference type="GO" id="GO:0030089">
    <property type="term" value="C:phycobilisome"/>
    <property type="evidence" value="ECO:0007669"/>
    <property type="project" value="UniProtKB-KW"/>
</dbReference>
<evidence type="ECO:0000313" key="3">
    <source>
        <dbReference type="EMBL" id="PSF37952.1"/>
    </source>
</evidence>
<dbReference type="PANTHER" id="PTHR12697:SF5">
    <property type="entry name" value="DEOXYHYPUSINE HYDROXYLASE"/>
    <property type="match status" value="1"/>
</dbReference>
<proteinExistence type="predicted"/>
<protein>
    <submittedName>
        <fullName evidence="3">Phycocyanin operon protein Z</fullName>
    </submittedName>
</protein>
<dbReference type="GO" id="GO:0016491">
    <property type="term" value="F:oxidoreductase activity"/>
    <property type="evidence" value="ECO:0007669"/>
    <property type="project" value="TreeGrafter"/>
</dbReference>
<keyword evidence="1" id="KW-0042">Antenna complex</keyword>
<keyword evidence="4" id="KW-1185">Reference proteome</keyword>
<dbReference type="Proteomes" id="UP000239001">
    <property type="component" value="Unassembled WGS sequence"/>
</dbReference>